<feature type="non-terminal residue" evidence="1">
    <location>
        <position position="112"/>
    </location>
</feature>
<name>A0A087UPC2_STEMI</name>
<organism evidence="1 2">
    <name type="scientific">Stegodyphus mimosarum</name>
    <name type="common">African social velvet spider</name>
    <dbReference type="NCBI Taxonomy" id="407821"/>
    <lineage>
        <taxon>Eukaryota</taxon>
        <taxon>Metazoa</taxon>
        <taxon>Ecdysozoa</taxon>
        <taxon>Arthropoda</taxon>
        <taxon>Chelicerata</taxon>
        <taxon>Arachnida</taxon>
        <taxon>Araneae</taxon>
        <taxon>Araneomorphae</taxon>
        <taxon>Entelegynae</taxon>
        <taxon>Eresoidea</taxon>
        <taxon>Eresidae</taxon>
        <taxon>Stegodyphus</taxon>
    </lineage>
</organism>
<evidence type="ECO:0008006" key="3">
    <source>
        <dbReference type="Google" id="ProtNLM"/>
    </source>
</evidence>
<dbReference type="EMBL" id="KK120847">
    <property type="protein sequence ID" value="KFM79211.1"/>
    <property type="molecule type" value="Genomic_DNA"/>
</dbReference>
<accession>A0A087UPC2</accession>
<proteinExistence type="predicted"/>
<dbReference type="Gene3D" id="1.25.50.20">
    <property type="match status" value="1"/>
</dbReference>
<sequence length="112" mass="12975">MMNDPAVDTDVARALFRGLGSNPIALPILWNYTKKNWDLILDRLDTKNSPTVGISVFCEAFRTQEYLSDFVKVLKHVPQINELVMEGCIQEIDVAVLWSEKYEDTLQSWLRW</sequence>
<reference evidence="1 2" key="1">
    <citation type="submission" date="2013-11" db="EMBL/GenBank/DDBJ databases">
        <title>Genome sequencing of Stegodyphus mimosarum.</title>
        <authorList>
            <person name="Bechsgaard J."/>
        </authorList>
    </citation>
    <scope>NUCLEOTIDE SEQUENCE [LARGE SCALE GENOMIC DNA]</scope>
</reference>
<keyword evidence="2" id="KW-1185">Reference proteome</keyword>
<dbReference type="AlphaFoldDB" id="A0A087UPC2"/>
<dbReference type="Proteomes" id="UP000054359">
    <property type="component" value="Unassembled WGS sequence"/>
</dbReference>
<protein>
    <recommendedName>
        <fullName evidence="3">ERAP1-like C-terminal domain-containing protein</fullName>
    </recommendedName>
</protein>
<evidence type="ECO:0000313" key="1">
    <source>
        <dbReference type="EMBL" id="KFM79211.1"/>
    </source>
</evidence>
<gene>
    <name evidence="1" type="ORF">X975_27133</name>
</gene>
<evidence type="ECO:0000313" key="2">
    <source>
        <dbReference type="Proteomes" id="UP000054359"/>
    </source>
</evidence>